<sequence>METPRWEKGGKITQECLQRIQMEEMEADPVDEDSQESEEEAPLELHDEEELKDPGSDDVVIPVEGDEQDAESEEVQADRAVSPVPTVDRSSPVKHSKSDTDNLLRELKIRLSVAERSALNKYLNDVDLTTLHPVSAFVDGMRVRQAFDQAAYNESLSGFKEIAARLGKTTTSIENATRDQAAHTLKVLKEVKELHASVKDNWKSSLSSTSSVPSNAPTVSPSPSVKFQLPKRDVPVAPPEKTLPDLPKIEPAAVYPPTLAKIPDLFGTSKKNRIKEEVASVNKALECSQLEFSDEWDLPIGEILEFAGISVSSYEEEYGYATLVQAVKCLDLSEYTLDAALLKYKTGSALAKAIWDNTDDLQDS</sequence>
<reference evidence="2" key="1">
    <citation type="submission" date="2022-11" db="EMBL/GenBank/DDBJ databases">
        <authorList>
            <person name="Mifsud CO J."/>
            <person name="Holmes C E."/>
            <person name="Gallagher V R."/>
            <person name="Geoghegan L J."/>
        </authorList>
    </citation>
    <scope>NUCLEOTIDE SEQUENCE</scope>
</reference>
<feature type="compositionally biased region" description="Acidic residues" evidence="1">
    <location>
        <begin position="23"/>
        <end position="51"/>
    </location>
</feature>
<feature type="compositionally biased region" description="Acidic residues" evidence="1">
    <location>
        <begin position="64"/>
        <end position="75"/>
    </location>
</feature>
<proteinExistence type="predicted"/>
<feature type="region of interest" description="Disordered" evidence="1">
    <location>
        <begin position="204"/>
        <end position="230"/>
    </location>
</feature>
<gene>
    <name evidence="2" type="primary">hypothetical protein 2</name>
</gene>
<name>A0A9C7LLP9_9RHAB</name>
<feature type="region of interest" description="Disordered" evidence="1">
    <location>
        <begin position="19"/>
        <end position="99"/>
    </location>
</feature>
<accession>A0A9C7LLP9</accession>
<protein>
    <submittedName>
        <fullName evidence="2">Uncharacterized protein</fullName>
    </submittedName>
</protein>
<dbReference type="EMBL" id="OX380483">
    <property type="protein sequence ID" value="CAI5383997.1"/>
    <property type="molecule type" value="Genomic_RNA"/>
</dbReference>
<evidence type="ECO:0000313" key="2">
    <source>
        <dbReference type="EMBL" id="CAI5383997.1"/>
    </source>
</evidence>
<feature type="compositionally biased region" description="Low complexity" evidence="1">
    <location>
        <begin position="204"/>
        <end position="225"/>
    </location>
</feature>
<organism evidence="2">
    <name type="scientific">Tree fern varicosa-like virus</name>
    <dbReference type="NCBI Taxonomy" id="2933191"/>
    <lineage>
        <taxon>Viruses</taxon>
        <taxon>Riboviria</taxon>
        <taxon>Orthornavirae</taxon>
        <taxon>Negarnaviricota</taxon>
        <taxon>Haploviricotina</taxon>
        <taxon>Monjiviricetes</taxon>
        <taxon>Mononegavirales</taxon>
        <taxon>Rhabdoviridae</taxon>
        <taxon>Betarhabdovirinae</taxon>
        <taxon>Varicosavirus</taxon>
        <taxon>Varicosavirus thrysopteris</taxon>
    </lineage>
</organism>
<evidence type="ECO:0000256" key="1">
    <source>
        <dbReference type="SAM" id="MobiDB-lite"/>
    </source>
</evidence>